<dbReference type="Gene3D" id="1.10.10.10">
    <property type="entry name" value="Winged helix-like DNA-binding domain superfamily/Winged helix DNA-binding domain"/>
    <property type="match status" value="1"/>
</dbReference>
<dbReference type="InterPro" id="IPR050397">
    <property type="entry name" value="Env_Response_Regulators"/>
</dbReference>
<dbReference type="PANTHER" id="PTHR24567">
    <property type="entry name" value="CRP FAMILY TRANSCRIPTIONAL REGULATORY PROTEIN"/>
    <property type="match status" value="1"/>
</dbReference>
<dbReference type="GO" id="GO:0005829">
    <property type="term" value="C:cytosol"/>
    <property type="evidence" value="ECO:0007669"/>
    <property type="project" value="TreeGrafter"/>
</dbReference>
<dbReference type="GO" id="GO:0003700">
    <property type="term" value="F:DNA-binding transcription factor activity"/>
    <property type="evidence" value="ECO:0007669"/>
    <property type="project" value="TreeGrafter"/>
</dbReference>
<dbReference type="Pfam" id="PF00027">
    <property type="entry name" value="cNMP_binding"/>
    <property type="match status" value="1"/>
</dbReference>
<evidence type="ECO:0000259" key="4">
    <source>
        <dbReference type="PROSITE" id="PS51063"/>
    </source>
</evidence>
<protein>
    <submittedName>
        <fullName evidence="5">Crp/Fnr family transcriptional regulator</fullName>
    </submittedName>
</protein>
<proteinExistence type="predicted"/>
<dbReference type="InterPro" id="IPR018490">
    <property type="entry name" value="cNMP-bd_dom_sf"/>
</dbReference>
<dbReference type="RefSeq" id="WP_114076862.1">
    <property type="nucleotide sequence ID" value="NZ_CP030918.1"/>
</dbReference>
<name>A0A344PME0_9RHOB</name>
<dbReference type="InterPro" id="IPR036390">
    <property type="entry name" value="WH_DNA-bd_sf"/>
</dbReference>
<keyword evidence="2" id="KW-0238">DNA-binding</keyword>
<dbReference type="GO" id="GO:0003677">
    <property type="term" value="F:DNA binding"/>
    <property type="evidence" value="ECO:0007669"/>
    <property type="project" value="UniProtKB-KW"/>
</dbReference>
<dbReference type="Pfam" id="PF13545">
    <property type="entry name" value="HTH_Crp_2"/>
    <property type="match status" value="1"/>
</dbReference>
<keyword evidence="1" id="KW-0805">Transcription regulation</keyword>
<dbReference type="SMART" id="SM00419">
    <property type="entry name" value="HTH_CRP"/>
    <property type="match status" value="1"/>
</dbReference>
<dbReference type="AlphaFoldDB" id="A0A344PME0"/>
<gene>
    <name evidence="5" type="ORF">DRW48_13410</name>
</gene>
<dbReference type="PANTHER" id="PTHR24567:SF75">
    <property type="entry name" value="FUMARATE AND NITRATE REDUCTION REGULATORY PROTEIN"/>
    <property type="match status" value="1"/>
</dbReference>
<dbReference type="OrthoDB" id="667966at2"/>
<dbReference type="PROSITE" id="PS51063">
    <property type="entry name" value="HTH_CRP_2"/>
    <property type="match status" value="1"/>
</dbReference>
<dbReference type="CDD" id="cd00038">
    <property type="entry name" value="CAP_ED"/>
    <property type="match status" value="1"/>
</dbReference>
<evidence type="ECO:0000256" key="2">
    <source>
        <dbReference type="ARBA" id="ARBA00023125"/>
    </source>
</evidence>
<dbReference type="SUPFAM" id="SSF46785">
    <property type="entry name" value="Winged helix' DNA-binding domain"/>
    <property type="match status" value="1"/>
</dbReference>
<keyword evidence="6" id="KW-1185">Reference proteome</keyword>
<dbReference type="InterPro" id="IPR014710">
    <property type="entry name" value="RmlC-like_jellyroll"/>
</dbReference>
<dbReference type="PRINTS" id="PR00034">
    <property type="entry name" value="HTHCRP"/>
</dbReference>
<dbReference type="CDD" id="cd00092">
    <property type="entry name" value="HTH_CRP"/>
    <property type="match status" value="1"/>
</dbReference>
<keyword evidence="3" id="KW-0804">Transcription</keyword>
<dbReference type="KEGG" id="pars:DRW48_13410"/>
<feature type="domain" description="HTH crp-type" evidence="4">
    <location>
        <begin position="157"/>
        <end position="232"/>
    </location>
</feature>
<dbReference type="InterPro" id="IPR012318">
    <property type="entry name" value="HTH_CRP"/>
</dbReference>
<dbReference type="InterPro" id="IPR000595">
    <property type="entry name" value="cNMP-bd_dom"/>
</dbReference>
<dbReference type="SMART" id="SM00100">
    <property type="entry name" value="cNMP"/>
    <property type="match status" value="1"/>
</dbReference>
<dbReference type="SUPFAM" id="SSF51206">
    <property type="entry name" value="cAMP-binding domain-like"/>
    <property type="match status" value="1"/>
</dbReference>
<evidence type="ECO:0000256" key="3">
    <source>
        <dbReference type="ARBA" id="ARBA00023163"/>
    </source>
</evidence>
<organism evidence="5 6">
    <name type="scientific">Paracoccus suum</name>
    <dbReference type="NCBI Taxonomy" id="2259340"/>
    <lineage>
        <taxon>Bacteria</taxon>
        <taxon>Pseudomonadati</taxon>
        <taxon>Pseudomonadota</taxon>
        <taxon>Alphaproteobacteria</taxon>
        <taxon>Rhodobacterales</taxon>
        <taxon>Paracoccaceae</taxon>
        <taxon>Paracoccus</taxon>
    </lineage>
</organism>
<dbReference type="InterPro" id="IPR036388">
    <property type="entry name" value="WH-like_DNA-bd_sf"/>
</dbReference>
<dbReference type="Gene3D" id="2.60.120.10">
    <property type="entry name" value="Jelly Rolls"/>
    <property type="match status" value="1"/>
</dbReference>
<sequence>MSNMPDTGPSPIPVLCRACEARHRGICGALHPAQLSRLARTAIRRECPSGSNLASAGSPVTSHANILSGVVKLTKLMPDGRQQVVGLQFAPDFLGRPFAEVSDVTAEAAGTVRLCIFQREELEEMAVESPGLSRRLHAQALRELDDARDWMLTLGKKSASERVASVLLLIGTHIDPEAEGCSPSFELPLRRSDIADFLGLTIETVSRQITALRRRGIIAVDRNRLITVLDLQGLESAAGG</sequence>
<dbReference type="EMBL" id="CP030918">
    <property type="protein sequence ID" value="AXC50545.1"/>
    <property type="molecule type" value="Genomic_DNA"/>
</dbReference>
<evidence type="ECO:0000313" key="6">
    <source>
        <dbReference type="Proteomes" id="UP000252023"/>
    </source>
</evidence>
<dbReference type="Proteomes" id="UP000252023">
    <property type="component" value="Chromosome"/>
</dbReference>
<evidence type="ECO:0000256" key="1">
    <source>
        <dbReference type="ARBA" id="ARBA00023015"/>
    </source>
</evidence>
<evidence type="ECO:0000313" key="5">
    <source>
        <dbReference type="EMBL" id="AXC50545.1"/>
    </source>
</evidence>
<accession>A0A344PME0</accession>
<reference evidence="6" key="1">
    <citation type="submission" date="2018-07" db="EMBL/GenBank/DDBJ databases">
        <title>Genome sequencing of Paracoccus sp. SC2-6.</title>
        <authorList>
            <person name="Heo J."/>
            <person name="Kim S.-J."/>
            <person name="Kwon S.-W."/>
        </authorList>
    </citation>
    <scope>NUCLEOTIDE SEQUENCE [LARGE SCALE GENOMIC DNA]</scope>
    <source>
        <strain evidence="6">SC2-6</strain>
    </source>
</reference>